<evidence type="ECO:0008006" key="4">
    <source>
        <dbReference type="Google" id="ProtNLM"/>
    </source>
</evidence>
<comment type="caution">
    <text evidence="2">The sequence shown here is derived from an EMBL/GenBank/DDBJ whole genome shotgun (WGS) entry which is preliminary data.</text>
</comment>
<sequence>MRAVECAACGNQVLCEKFSVAHTSVQWTADAAVACAEFRDRVGPGVTTARMRTCRSLRASIARAVEEGTLTVSTLEPGTPTAGARESGTLPFGAPAPGTPEAVDV</sequence>
<evidence type="ECO:0000313" key="3">
    <source>
        <dbReference type="Proteomes" id="UP000582643"/>
    </source>
</evidence>
<dbReference type="RefSeq" id="WP_184930349.1">
    <property type="nucleotide sequence ID" value="NZ_JACHJY010000002.1"/>
</dbReference>
<protein>
    <recommendedName>
        <fullName evidence="4">Ferredoxin</fullName>
    </recommendedName>
</protein>
<dbReference type="EMBL" id="JACHJY010000002">
    <property type="protein sequence ID" value="MBB4980644.1"/>
    <property type="molecule type" value="Genomic_DNA"/>
</dbReference>
<proteinExistence type="predicted"/>
<accession>A0A7W7X9N7</accession>
<gene>
    <name evidence="2" type="ORF">GGE06_001552</name>
</gene>
<feature type="region of interest" description="Disordered" evidence="1">
    <location>
        <begin position="73"/>
        <end position="105"/>
    </location>
</feature>
<evidence type="ECO:0000256" key="1">
    <source>
        <dbReference type="SAM" id="MobiDB-lite"/>
    </source>
</evidence>
<name>A0A7W7X9N7_9ACTN</name>
<organism evidence="2 3">
    <name type="scientific">Streptomyces nymphaeiformis</name>
    <dbReference type="NCBI Taxonomy" id="2663842"/>
    <lineage>
        <taxon>Bacteria</taxon>
        <taxon>Bacillati</taxon>
        <taxon>Actinomycetota</taxon>
        <taxon>Actinomycetes</taxon>
        <taxon>Kitasatosporales</taxon>
        <taxon>Streptomycetaceae</taxon>
        <taxon>Streptomyces</taxon>
    </lineage>
</organism>
<reference evidence="2 3" key="1">
    <citation type="submission" date="2020-08" db="EMBL/GenBank/DDBJ databases">
        <title>Genomic Encyclopedia of Type Strains, Phase III (KMG-III): the genomes of soil and plant-associated and newly described type strains.</title>
        <authorList>
            <person name="Whitman W."/>
        </authorList>
    </citation>
    <scope>NUCLEOTIDE SEQUENCE [LARGE SCALE GENOMIC DNA]</scope>
    <source>
        <strain evidence="2 3">SFB5A</strain>
    </source>
</reference>
<keyword evidence="3" id="KW-1185">Reference proteome</keyword>
<dbReference type="AlphaFoldDB" id="A0A7W7X9N7"/>
<dbReference type="Proteomes" id="UP000582643">
    <property type="component" value="Unassembled WGS sequence"/>
</dbReference>
<evidence type="ECO:0000313" key="2">
    <source>
        <dbReference type="EMBL" id="MBB4980644.1"/>
    </source>
</evidence>